<evidence type="ECO:0000256" key="1">
    <source>
        <dbReference type="SAM" id="MobiDB-lite"/>
    </source>
</evidence>
<sequence>MRVIAKNAEATEQTDRCPLRQSAALNEERKPGFGRMDAAEKHSRGRTPRLCWSVRLTNGVRAPQSGARTAEAGSEPSDQAL</sequence>
<dbReference type="AlphaFoldDB" id="A0A2S9II87"/>
<accession>A0A2S9II87</accession>
<keyword evidence="3" id="KW-1185">Reference proteome</keyword>
<comment type="caution">
    <text evidence="2">The sequence shown here is derived from an EMBL/GenBank/DDBJ whole genome shotgun (WGS) entry which is preliminary data.</text>
</comment>
<protein>
    <submittedName>
        <fullName evidence="2">Uncharacterized protein</fullName>
    </submittedName>
</protein>
<feature type="region of interest" description="Disordered" evidence="1">
    <location>
        <begin position="61"/>
        <end position="81"/>
    </location>
</feature>
<reference evidence="2 3" key="1">
    <citation type="submission" date="2017-10" db="EMBL/GenBank/DDBJ databases">
        <title>Draft genome of two endophytic bacteria isolated from 'guarana' Paullinia cupana (Mart.) Ducke.</title>
        <authorList>
            <person name="Siqueira K.A."/>
            <person name="Liotti R.G."/>
            <person name="Mendes T.A."/>
            <person name="Soares M.A."/>
        </authorList>
    </citation>
    <scope>NUCLEOTIDE SEQUENCE [LARGE SCALE GENOMIC DNA]</scope>
    <source>
        <strain evidence="2 3">342</strain>
    </source>
</reference>
<dbReference type="Proteomes" id="UP000239181">
    <property type="component" value="Unassembled WGS sequence"/>
</dbReference>
<evidence type="ECO:0000313" key="2">
    <source>
        <dbReference type="EMBL" id="PRD17508.1"/>
    </source>
</evidence>
<proteinExistence type="predicted"/>
<dbReference type="EMBL" id="PDET01000001">
    <property type="protein sequence ID" value="PRD17508.1"/>
    <property type="molecule type" value="Genomic_DNA"/>
</dbReference>
<evidence type="ECO:0000313" key="3">
    <source>
        <dbReference type="Proteomes" id="UP000239181"/>
    </source>
</evidence>
<name>A0A2S9II87_9GAMM</name>
<feature type="region of interest" description="Disordered" evidence="1">
    <location>
        <begin position="1"/>
        <end position="46"/>
    </location>
</feature>
<organism evidence="2 3">
    <name type="scientific">Pantoea coffeiphila</name>
    <dbReference type="NCBI Taxonomy" id="1465635"/>
    <lineage>
        <taxon>Bacteria</taxon>
        <taxon>Pseudomonadati</taxon>
        <taxon>Pseudomonadota</taxon>
        <taxon>Gammaproteobacteria</taxon>
        <taxon>Enterobacterales</taxon>
        <taxon>Erwiniaceae</taxon>
        <taxon>Pantoea</taxon>
    </lineage>
</organism>
<feature type="compositionally biased region" description="Basic and acidic residues" evidence="1">
    <location>
        <begin position="26"/>
        <end position="42"/>
    </location>
</feature>
<gene>
    <name evidence="2" type="ORF">CQW29_02475</name>
</gene>